<keyword evidence="4 6" id="KW-0238">DNA-binding</keyword>
<dbReference type="SMART" id="SM00862">
    <property type="entry name" value="Trans_reg_C"/>
    <property type="match status" value="1"/>
</dbReference>
<dbReference type="AlphaFoldDB" id="A0A381DK16"/>
<keyword evidence="2" id="KW-0902">Two-component regulatory system</keyword>
<dbReference type="GO" id="GO:0032993">
    <property type="term" value="C:protein-DNA complex"/>
    <property type="evidence" value="ECO:0007669"/>
    <property type="project" value="TreeGrafter"/>
</dbReference>
<sequence length="226" mass="25882">MNTELLKDLTLLFVEDEDDIRKSMQYAIGDKFRDIIMAQNGDEGLKKFKKYNPNIVVTDITMPIMDGLSMTKEIKKISKDIPVIVLSVYSDKEKLIKAIDFGVDKYLIKPIDMEEFLNAINHIALDKIEALNIIEIGNGYSFHSIKRVLIKDDVEIPLTKKELAFISLLIKRLGTVVLHEDIKKNVWASQKVSDAAIRTFIKRIRDKVGNDLIKNVSGFGYKMDYK</sequence>
<dbReference type="RefSeq" id="WP_089181823.1">
    <property type="nucleotide sequence ID" value="NZ_CP043427.1"/>
</dbReference>
<organism evidence="6 7">
    <name type="scientific">Campylobacter sputorum subsp. sputorum</name>
    <dbReference type="NCBI Taxonomy" id="32024"/>
    <lineage>
        <taxon>Bacteria</taxon>
        <taxon>Pseudomonadati</taxon>
        <taxon>Campylobacterota</taxon>
        <taxon>Epsilonproteobacteria</taxon>
        <taxon>Campylobacterales</taxon>
        <taxon>Campylobacteraceae</taxon>
        <taxon>Campylobacter</taxon>
    </lineage>
</organism>
<dbReference type="GO" id="GO:0000976">
    <property type="term" value="F:transcription cis-regulatory region binding"/>
    <property type="evidence" value="ECO:0007669"/>
    <property type="project" value="TreeGrafter"/>
</dbReference>
<accession>A0A381DK16</accession>
<dbReference type="Pfam" id="PF00486">
    <property type="entry name" value="Trans_reg_C"/>
    <property type="match status" value="1"/>
</dbReference>
<keyword evidence="7" id="KW-1185">Reference proteome</keyword>
<dbReference type="SUPFAM" id="SSF52172">
    <property type="entry name" value="CheY-like"/>
    <property type="match status" value="1"/>
</dbReference>
<evidence type="ECO:0000256" key="5">
    <source>
        <dbReference type="ARBA" id="ARBA00023163"/>
    </source>
</evidence>
<reference evidence="6 7" key="1">
    <citation type="submission" date="2018-06" db="EMBL/GenBank/DDBJ databases">
        <authorList>
            <consortium name="Pathogen Informatics"/>
            <person name="Doyle S."/>
        </authorList>
    </citation>
    <scope>NUCLEOTIDE SEQUENCE [LARGE SCALE GENOMIC DNA]</scope>
    <source>
        <strain evidence="6 7">NCTC12475</strain>
    </source>
</reference>
<evidence type="ECO:0000256" key="3">
    <source>
        <dbReference type="ARBA" id="ARBA00023015"/>
    </source>
</evidence>
<evidence type="ECO:0000256" key="1">
    <source>
        <dbReference type="ARBA" id="ARBA00022553"/>
    </source>
</evidence>
<evidence type="ECO:0000313" key="6">
    <source>
        <dbReference type="EMBL" id="SUX11044.1"/>
    </source>
</evidence>
<dbReference type="InterPro" id="IPR039420">
    <property type="entry name" value="WalR-like"/>
</dbReference>
<keyword evidence="1" id="KW-0597">Phosphoprotein</keyword>
<gene>
    <name evidence="6" type="primary">cseB</name>
    <name evidence="6" type="ORF">NCTC12475_01258</name>
</gene>
<dbReference type="OrthoDB" id="5514345at2"/>
<dbReference type="SMART" id="SM00448">
    <property type="entry name" value="REC"/>
    <property type="match status" value="1"/>
</dbReference>
<dbReference type="GO" id="GO:0000156">
    <property type="term" value="F:phosphorelay response regulator activity"/>
    <property type="evidence" value="ECO:0007669"/>
    <property type="project" value="TreeGrafter"/>
</dbReference>
<dbReference type="GO" id="GO:0005829">
    <property type="term" value="C:cytosol"/>
    <property type="evidence" value="ECO:0007669"/>
    <property type="project" value="TreeGrafter"/>
</dbReference>
<protein>
    <submittedName>
        <fullName evidence="6">DNA-binding response regulator</fullName>
    </submittedName>
</protein>
<dbReference type="GO" id="GO:0006355">
    <property type="term" value="P:regulation of DNA-templated transcription"/>
    <property type="evidence" value="ECO:0007669"/>
    <property type="project" value="InterPro"/>
</dbReference>
<dbReference type="Pfam" id="PF00072">
    <property type="entry name" value="Response_reg"/>
    <property type="match status" value="1"/>
</dbReference>
<keyword evidence="3" id="KW-0805">Transcription regulation</keyword>
<dbReference type="InterPro" id="IPR001789">
    <property type="entry name" value="Sig_transdc_resp-reg_receiver"/>
</dbReference>
<evidence type="ECO:0000256" key="4">
    <source>
        <dbReference type="ARBA" id="ARBA00023125"/>
    </source>
</evidence>
<dbReference type="InterPro" id="IPR036388">
    <property type="entry name" value="WH-like_DNA-bd_sf"/>
</dbReference>
<name>A0A381DK16_9BACT</name>
<dbReference type="PANTHER" id="PTHR48111">
    <property type="entry name" value="REGULATOR OF RPOS"/>
    <property type="match status" value="1"/>
</dbReference>
<dbReference type="PANTHER" id="PTHR48111:SF1">
    <property type="entry name" value="TWO-COMPONENT RESPONSE REGULATOR ORR33"/>
    <property type="match status" value="1"/>
</dbReference>
<dbReference type="CDD" id="cd00383">
    <property type="entry name" value="trans_reg_C"/>
    <property type="match status" value="1"/>
</dbReference>
<dbReference type="GeneID" id="93089912"/>
<keyword evidence="5" id="KW-0804">Transcription</keyword>
<dbReference type="InterPro" id="IPR011006">
    <property type="entry name" value="CheY-like_superfamily"/>
</dbReference>
<dbReference type="InterPro" id="IPR001867">
    <property type="entry name" value="OmpR/PhoB-type_DNA-bd"/>
</dbReference>
<dbReference type="CDD" id="cd17536">
    <property type="entry name" value="REC_YesN-like"/>
    <property type="match status" value="1"/>
</dbReference>
<dbReference type="PROSITE" id="PS50110">
    <property type="entry name" value="RESPONSE_REGULATORY"/>
    <property type="match status" value="1"/>
</dbReference>
<dbReference type="PROSITE" id="PS51755">
    <property type="entry name" value="OMPR_PHOB"/>
    <property type="match status" value="1"/>
</dbReference>
<dbReference type="EMBL" id="UFVD01000001">
    <property type="protein sequence ID" value="SUX11044.1"/>
    <property type="molecule type" value="Genomic_DNA"/>
</dbReference>
<evidence type="ECO:0000256" key="2">
    <source>
        <dbReference type="ARBA" id="ARBA00023012"/>
    </source>
</evidence>
<dbReference type="Gene3D" id="1.10.10.10">
    <property type="entry name" value="Winged helix-like DNA-binding domain superfamily/Winged helix DNA-binding domain"/>
    <property type="match status" value="1"/>
</dbReference>
<dbReference type="Gene3D" id="3.40.50.2300">
    <property type="match status" value="1"/>
</dbReference>
<dbReference type="Proteomes" id="UP000254920">
    <property type="component" value="Unassembled WGS sequence"/>
</dbReference>
<dbReference type="STRING" id="32024.GCA_000788295_01708"/>
<proteinExistence type="predicted"/>
<evidence type="ECO:0000313" key="7">
    <source>
        <dbReference type="Proteomes" id="UP000254920"/>
    </source>
</evidence>